<dbReference type="OrthoDB" id="4760831at2759"/>
<keyword evidence="3" id="KW-1185">Reference proteome</keyword>
<name>A0A9P9L0J7_FUSSL</name>
<dbReference type="InterPro" id="IPR011600">
    <property type="entry name" value="Pept_C14_caspase"/>
</dbReference>
<accession>A0A9P9L0J7</accession>
<evidence type="ECO:0000313" key="3">
    <source>
        <dbReference type="Proteomes" id="UP000736672"/>
    </source>
</evidence>
<reference evidence="2" key="1">
    <citation type="journal article" date="2021" name="Nat. Commun.">
        <title>Genetic determinants of endophytism in the Arabidopsis root mycobiome.</title>
        <authorList>
            <person name="Mesny F."/>
            <person name="Miyauchi S."/>
            <person name="Thiergart T."/>
            <person name="Pickel B."/>
            <person name="Atanasova L."/>
            <person name="Karlsson M."/>
            <person name="Huettel B."/>
            <person name="Barry K.W."/>
            <person name="Haridas S."/>
            <person name="Chen C."/>
            <person name="Bauer D."/>
            <person name="Andreopoulos W."/>
            <person name="Pangilinan J."/>
            <person name="LaButti K."/>
            <person name="Riley R."/>
            <person name="Lipzen A."/>
            <person name="Clum A."/>
            <person name="Drula E."/>
            <person name="Henrissat B."/>
            <person name="Kohler A."/>
            <person name="Grigoriev I.V."/>
            <person name="Martin F.M."/>
            <person name="Hacquard S."/>
        </authorList>
    </citation>
    <scope>NUCLEOTIDE SEQUENCE</scope>
    <source>
        <strain evidence="2">FSSC 5 MPI-SDFR-AT-0091</strain>
    </source>
</reference>
<dbReference type="Pfam" id="PF00656">
    <property type="entry name" value="Peptidase_C14"/>
    <property type="match status" value="1"/>
</dbReference>
<sequence length="401" mass="45035">MEFSPTHPRDAWRPTPMTIAEFQSAMTDACHNFYGDTSRNKLYDKVRVLAVHWEVDETWVDGLQIANQARRIHEVFERSYGYTVESLSLKNQDPDPNGTFSFNLRRLLHGLKEDDLAIVYYIGHGDRDPNAADGTHRLLLTPSDVPGCPPQWVDFQEVRTQIIDPSPADVLILLDCCAAAGGGIGHRKELIAASAFDKNTQTGPESFTSILVQQLQHAIDSRHILSTAQLYNRMATLHLIRPGGIPKLNAMPYFLQNSGATRMPIMLAPKMAHETWTPGPVVPLFRTPVNVVLHVHLRDANAATFDQMKHWLLVNRPHNVRRVEIKSVFPSLSMIFIIIVTLDVWYSLRNHPAISFIGFEINTNANPQNNPVLQATQSKKIFDTVSKGSSAGNQKENQPLK</sequence>
<dbReference type="GO" id="GO:0004197">
    <property type="term" value="F:cysteine-type endopeptidase activity"/>
    <property type="evidence" value="ECO:0007669"/>
    <property type="project" value="InterPro"/>
</dbReference>
<proteinExistence type="predicted"/>
<dbReference type="AlphaFoldDB" id="A0A9P9L0J7"/>
<organism evidence="2 3">
    <name type="scientific">Fusarium solani</name>
    <name type="common">Filamentous fungus</name>
    <dbReference type="NCBI Taxonomy" id="169388"/>
    <lineage>
        <taxon>Eukaryota</taxon>
        <taxon>Fungi</taxon>
        <taxon>Dikarya</taxon>
        <taxon>Ascomycota</taxon>
        <taxon>Pezizomycotina</taxon>
        <taxon>Sordariomycetes</taxon>
        <taxon>Hypocreomycetidae</taxon>
        <taxon>Hypocreales</taxon>
        <taxon>Nectriaceae</taxon>
        <taxon>Fusarium</taxon>
        <taxon>Fusarium solani species complex</taxon>
    </lineage>
</organism>
<comment type="caution">
    <text evidence="2">The sequence shown here is derived from an EMBL/GenBank/DDBJ whole genome shotgun (WGS) entry which is preliminary data.</text>
</comment>
<protein>
    <recommendedName>
        <fullName evidence="1">Peptidase C14 caspase domain-containing protein</fullName>
    </recommendedName>
</protein>
<dbReference type="EMBL" id="JAGTJS010000004">
    <property type="protein sequence ID" value="KAH7271760.1"/>
    <property type="molecule type" value="Genomic_DNA"/>
</dbReference>
<dbReference type="Gene3D" id="3.40.50.1460">
    <property type="match status" value="1"/>
</dbReference>
<feature type="domain" description="Peptidase C14 caspase" evidence="1">
    <location>
        <begin position="66"/>
        <end position="232"/>
    </location>
</feature>
<evidence type="ECO:0000259" key="1">
    <source>
        <dbReference type="Pfam" id="PF00656"/>
    </source>
</evidence>
<evidence type="ECO:0000313" key="2">
    <source>
        <dbReference type="EMBL" id="KAH7271760.1"/>
    </source>
</evidence>
<dbReference type="Proteomes" id="UP000736672">
    <property type="component" value="Unassembled WGS sequence"/>
</dbReference>
<gene>
    <name evidence="2" type="ORF">B0J15DRAFT_522682</name>
</gene>
<dbReference type="GO" id="GO:0006508">
    <property type="term" value="P:proteolysis"/>
    <property type="evidence" value="ECO:0007669"/>
    <property type="project" value="InterPro"/>
</dbReference>